<sequence length="325" mass="36428">MTNSTENIRMLAAEDLAQVIEIDEKNTGRSRKDFFEKRIKAALKYPKDFIYIAYEDGTGLMGYLLARLQTGEFGGSNTVAVLDDIGVRQNAQGKGVGHHLMDELTRIIREKNIHEIRSQADWPDRPVLNFFGASGFELAPRYIYRRDVNYLDRKIAEEDENQEMDFSDPSGDGSAALSRDKIPCRSLTQEDLAAIIKIDRKIMGFNRTSYYDRKMEEILTESGIRVSLVAERDDHVVGFIMVRVDFGEFGRAEPSAIIDSLGVDPAYAHNNVGSALMSQLMANLAVLRTDEVRTEVDVSQLALTGFLQSNGFEPAQSLSLSKKTL</sequence>
<evidence type="ECO:0000313" key="4">
    <source>
        <dbReference type="EMBL" id="VAX04967.1"/>
    </source>
</evidence>
<dbReference type="PANTHER" id="PTHR43877">
    <property type="entry name" value="AMINOALKYLPHOSPHONATE N-ACETYLTRANSFERASE-RELATED-RELATED"/>
    <property type="match status" value="1"/>
</dbReference>
<dbReference type="AlphaFoldDB" id="A0A3B1BJG7"/>
<keyword evidence="1" id="KW-0808">Transferase</keyword>
<proteinExistence type="predicted"/>
<organism evidence="4">
    <name type="scientific">hydrothermal vent metagenome</name>
    <dbReference type="NCBI Taxonomy" id="652676"/>
    <lineage>
        <taxon>unclassified sequences</taxon>
        <taxon>metagenomes</taxon>
        <taxon>ecological metagenomes</taxon>
    </lineage>
</organism>
<dbReference type="PROSITE" id="PS51186">
    <property type="entry name" value="GNAT"/>
    <property type="match status" value="2"/>
</dbReference>
<dbReference type="InterPro" id="IPR050832">
    <property type="entry name" value="Bact_Acetyltransf"/>
</dbReference>
<dbReference type="GO" id="GO:0016747">
    <property type="term" value="F:acyltransferase activity, transferring groups other than amino-acyl groups"/>
    <property type="evidence" value="ECO:0007669"/>
    <property type="project" value="InterPro"/>
</dbReference>
<dbReference type="Gene3D" id="3.40.630.30">
    <property type="match status" value="2"/>
</dbReference>
<dbReference type="InterPro" id="IPR000182">
    <property type="entry name" value="GNAT_dom"/>
</dbReference>
<feature type="domain" description="N-acetyltransferase" evidence="3">
    <location>
        <begin position="6"/>
        <end position="157"/>
    </location>
</feature>
<evidence type="ECO:0000259" key="3">
    <source>
        <dbReference type="PROSITE" id="PS51186"/>
    </source>
</evidence>
<gene>
    <name evidence="4" type="ORF">MNBD_ALPHA03-1095</name>
</gene>
<name>A0A3B1BJG7_9ZZZZ</name>
<dbReference type="InterPro" id="IPR016181">
    <property type="entry name" value="Acyl_CoA_acyltransferase"/>
</dbReference>
<reference evidence="4" key="1">
    <citation type="submission" date="2018-06" db="EMBL/GenBank/DDBJ databases">
        <authorList>
            <person name="Zhirakovskaya E."/>
        </authorList>
    </citation>
    <scope>NUCLEOTIDE SEQUENCE</scope>
</reference>
<dbReference type="CDD" id="cd04301">
    <property type="entry name" value="NAT_SF"/>
    <property type="match status" value="2"/>
</dbReference>
<keyword evidence="2" id="KW-0012">Acyltransferase</keyword>
<dbReference type="Pfam" id="PF00583">
    <property type="entry name" value="Acetyltransf_1"/>
    <property type="match status" value="2"/>
</dbReference>
<dbReference type="SUPFAM" id="SSF55729">
    <property type="entry name" value="Acyl-CoA N-acyltransferases (Nat)"/>
    <property type="match status" value="2"/>
</dbReference>
<dbReference type="EMBL" id="UOFW01000117">
    <property type="protein sequence ID" value="VAX04967.1"/>
    <property type="molecule type" value="Genomic_DNA"/>
</dbReference>
<protein>
    <recommendedName>
        <fullName evidence="3">N-acetyltransferase domain-containing protein</fullName>
    </recommendedName>
</protein>
<evidence type="ECO:0000256" key="2">
    <source>
        <dbReference type="ARBA" id="ARBA00023315"/>
    </source>
</evidence>
<feature type="domain" description="N-acetyltransferase" evidence="3">
    <location>
        <begin position="182"/>
        <end position="325"/>
    </location>
</feature>
<accession>A0A3B1BJG7</accession>
<evidence type="ECO:0000256" key="1">
    <source>
        <dbReference type="ARBA" id="ARBA00022679"/>
    </source>
</evidence>